<dbReference type="Proteomes" id="UP000321617">
    <property type="component" value="Unassembled WGS sequence"/>
</dbReference>
<keyword evidence="2 7" id="KW-0812">Transmembrane</keyword>
<feature type="transmembrane region" description="Helical" evidence="7">
    <location>
        <begin position="92"/>
        <end position="114"/>
    </location>
</feature>
<evidence type="ECO:0000256" key="7">
    <source>
        <dbReference type="SAM" id="Phobius"/>
    </source>
</evidence>
<dbReference type="PANTHER" id="PTHR30071:SF1">
    <property type="entry name" value="CYTOCHROME B_B6 PROTEIN-RELATED"/>
    <property type="match status" value="1"/>
</dbReference>
<evidence type="ECO:0000256" key="6">
    <source>
        <dbReference type="SAM" id="MobiDB-lite"/>
    </source>
</evidence>
<feature type="region of interest" description="Disordered" evidence="6">
    <location>
        <begin position="52"/>
        <end position="76"/>
    </location>
</feature>
<evidence type="ECO:0000256" key="1">
    <source>
        <dbReference type="ARBA" id="ARBA00004141"/>
    </source>
</evidence>
<feature type="transmembrane region" description="Helical" evidence="7">
    <location>
        <begin position="153"/>
        <end position="171"/>
    </location>
</feature>
<dbReference type="PANTHER" id="PTHR30071">
    <property type="entry name" value="HEME EXPORTER PROTEIN C"/>
    <property type="match status" value="1"/>
</dbReference>
<dbReference type="GO" id="GO:0017004">
    <property type="term" value="P:cytochrome complex assembly"/>
    <property type="evidence" value="ECO:0007669"/>
    <property type="project" value="UniProtKB-KW"/>
</dbReference>
<dbReference type="NCBIfam" id="TIGR03144">
    <property type="entry name" value="cytochr_II_ccsB"/>
    <property type="match status" value="1"/>
</dbReference>
<accession>A0A562V2Q2</accession>
<dbReference type="GO" id="GO:0020037">
    <property type="term" value="F:heme binding"/>
    <property type="evidence" value="ECO:0007669"/>
    <property type="project" value="InterPro"/>
</dbReference>
<gene>
    <name evidence="9" type="ORF">LX16_2924</name>
</gene>
<protein>
    <submittedName>
        <fullName evidence="9">Cytochrome c-type biogenesis protein CcsB</fullName>
    </submittedName>
</protein>
<dbReference type="EMBL" id="VLLL01000006">
    <property type="protein sequence ID" value="TWJ12169.1"/>
    <property type="molecule type" value="Genomic_DNA"/>
</dbReference>
<dbReference type="RefSeq" id="WP_211354514.1">
    <property type="nucleotide sequence ID" value="NZ_BAABIJ010000002.1"/>
</dbReference>
<feature type="transmembrane region" description="Helical" evidence="7">
    <location>
        <begin position="282"/>
        <end position="300"/>
    </location>
</feature>
<feature type="domain" description="Cytochrome c assembly protein" evidence="8">
    <location>
        <begin position="120"/>
        <end position="334"/>
    </location>
</feature>
<keyword evidence="3" id="KW-0201">Cytochrome c-type biogenesis</keyword>
<evidence type="ECO:0000256" key="4">
    <source>
        <dbReference type="ARBA" id="ARBA00022989"/>
    </source>
</evidence>
<evidence type="ECO:0000256" key="5">
    <source>
        <dbReference type="ARBA" id="ARBA00023136"/>
    </source>
</evidence>
<organism evidence="9 10">
    <name type="scientific">Stackebrandtia albiflava</name>
    <dbReference type="NCBI Taxonomy" id="406432"/>
    <lineage>
        <taxon>Bacteria</taxon>
        <taxon>Bacillati</taxon>
        <taxon>Actinomycetota</taxon>
        <taxon>Actinomycetes</taxon>
        <taxon>Glycomycetales</taxon>
        <taxon>Glycomycetaceae</taxon>
        <taxon>Stackebrandtia</taxon>
    </lineage>
</organism>
<dbReference type="InterPro" id="IPR017562">
    <property type="entry name" value="Cyt_c_biogenesis_CcsA"/>
</dbReference>
<keyword evidence="10" id="KW-1185">Reference proteome</keyword>
<keyword evidence="5 7" id="KW-0472">Membrane</keyword>
<evidence type="ECO:0000256" key="2">
    <source>
        <dbReference type="ARBA" id="ARBA00022692"/>
    </source>
</evidence>
<evidence type="ECO:0000313" key="10">
    <source>
        <dbReference type="Proteomes" id="UP000321617"/>
    </source>
</evidence>
<proteinExistence type="predicted"/>
<feature type="transmembrane region" description="Helical" evidence="7">
    <location>
        <begin position="183"/>
        <end position="211"/>
    </location>
</feature>
<dbReference type="AlphaFoldDB" id="A0A562V2Q2"/>
<keyword evidence="4 7" id="KW-1133">Transmembrane helix</keyword>
<name>A0A562V2Q2_9ACTN</name>
<feature type="transmembrane region" description="Helical" evidence="7">
    <location>
        <begin position="126"/>
        <end position="146"/>
    </location>
</feature>
<evidence type="ECO:0000256" key="3">
    <source>
        <dbReference type="ARBA" id="ARBA00022748"/>
    </source>
</evidence>
<feature type="transmembrane region" description="Helical" evidence="7">
    <location>
        <begin position="307"/>
        <end position="330"/>
    </location>
</feature>
<comment type="caution">
    <text evidence="9">The sequence shown here is derived from an EMBL/GenBank/DDBJ whole genome shotgun (WGS) entry which is preliminary data.</text>
</comment>
<sequence>MTTDPALADASNTAFVAMILLYAVAMFGYAVEYAFARRAKTVAAPARELVTAGGGTGPASPEHVDESEEDDDAPPPVTPGVSFRQAVLAGRIALVAMVLGAVAHAASLGLRAAAVGRWPWGNMYEFIVAVSLVGVIAWIAVVAKGWVARRLSLFAMLATVLMLGAATRVYTEAAPLVPALDSYWIAIHVFAAIVATGVFMVGFVTVVLQLISRRYAELSARDAVIRFPMTLGPRLPLAEKLDRITWRLHVMAFPLWTFAIIAGAIWARESWGRYWGWDPKEVWSFVAWVVYAAYLHSRATGGAGRRWAPWIAVVGWAVMLFNLFGVNLFIDGLHSYAGV</sequence>
<dbReference type="GO" id="GO:0005886">
    <property type="term" value="C:plasma membrane"/>
    <property type="evidence" value="ECO:0007669"/>
    <property type="project" value="TreeGrafter"/>
</dbReference>
<feature type="transmembrane region" description="Helical" evidence="7">
    <location>
        <begin position="12"/>
        <end position="31"/>
    </location>
</feature>
<dbReference type="InterPro" id="IPR002541">
    <property type="entry name" value="Cyt_c_assembly"/>
</dbReference>
<comment type="subcellular location">
    <subcellularLocation>
        <location evidence="1">Membrane</location>
        <topology evidence="1">Multi-pass membrane protein</topology>
    </subcellularLocation>
</comment>
<dbReference type="Pfam" id="PF01578">
    <property type="entry name" value="Cytochrom_C_asm"/>
    <property type="match status" value="1"/>
</dbReference>
<dbReference type="InterPro" id="IPR045062">
    <property type="entry name" value="Cyt_c_biogenesis_CcsA/CcmC"/>
</dbReference>
<reference evidence="9 10" key="1">
    <citation type="journal article" date="2013" name="Stand. Genomic Sci.">
        <title>Genomic Encyclopedia of Type Strains, Phase I: The one thousand microbial genomes (KMG-I) project.</title>
        <authorList>
            <person name="Kyrpides N.C."/>
            <person name="Woyke T."/>
            <person name="Eisen J.A."/>
            <person name="Garrity G."/>
            <person name="Lilburn T.G."/>
            <person name="Beck B.J."/>
            <person name="Whitman W.B."/>
            <person name="Hugenholtz P."/>
            <person name="Klenk H.P."/>
        </authorList>
    </citation>
    <scope>NUCLEOTIDE SEQUENCE [LARGE SCALE GENOMIC DNA]</scope>
    <source>
        <strain evidence="9 10">DSM 45044</strain>
    </source>
</reference>
<evidence type="ECO:0000259" key="8">
    <source>
        <dbReference type="Pfam" id="PF01578"/>
    </source>
</evidence>
<feature type="transmembrane region" description="Helical" evidence="7">
    <location>
        <begin position="248"/>
        <end position="267"/>
    </location>
</feature>
<evidence type="ECO:0000313" key="9">
    <source>
        <dbReference type="EMBL" id="TWJ12169.1"/>
    </source>
</evidence>